<evidence type="ECO:0000313" key="3">
    <source>
        <dbReference type="EMBL" id="AOV60775.1"/>
    </source>
</evidence>
<dbReference type="EMBL" id="KU686204">
    <property type="protein sequence ID" value="AOV60318.1"/>
    <property type="molecule type" value="Genomic_DNA"/>
</dbReference>
<name>A0A1D8KQ19_9CAUD</name>
<dbReference type="Proteomes" id="UP000202784">
    <property type="component" value="Segment"/>
</dbReference>
<proteinExistence type="predicted"/>
<keyword evidence="4" id="KW-1185">Reference proteome</keyword>
<dbReference type="GeneID" id="30307822"/>
<gene>
    <name evidence="3" type="ORF">N161109_172</name>
    <name evidence="1" type="ORF">S050808_171</name>
    <name evidence="2" type="ORF">S820908_171</name>
</gene>
<organism evidence="3 4">
    <name type="scientific">Synechococcus phage S-CAM9</name>
    <dbReference type="NCBI Taxonomy" id="1883369"/>
    <lineage>
        <taxon>Viruses</taxon>
        <taxon>Duplodnaviria</taxon>
        <taxon>Heunggongvirae</taxon>
        <taxon>Uroviricota</taxon>
        <taxon>Caudoviricetes</taxon>
        <taxon>Pantevenvirales</taxon>
        <taxon>Kyanoviridae</taxon>
        <taxon>Kanaloavirus</taxon>
        <taxon>Kanaloavirus scam9</taxon>
    </lineage>
</organism>
<evidence type="ECO:0000313" key="4">
    <source>
        <dbReference type="Proteomes" id="UP000202784"/>
    </source>
</evidence>
<dbReference type="Proteomes" id="UP000240393">
    <property type="component" value="Segment"/>
</dbReference>
<accession>A0A1D8KQ19</accession>
<evidence type="ECO:0000313" key="1">
    <source>
        <dbReference type="EMBL" id="AOV60318.1"/>
    </source>
</evidence>
<sequence>MDQHQEIKSELLEIKGMLKDVISQMQSMRERIEIVRQQNSRLWVSEYDDDYLR</sequence>
<dbReference type="KEGG" id="vg:30307822"/>
<evidence type="ECO:0000313" key="2">
    <source>
        <dbReference type="EMBL" id="AOV60546.1"/>
    </source>
</evidence>
<dbReference type="Proteomes" id="UP000241903">
    <property type="component" value="Segment"/>
</dbReference>
<evidence type="ECO:0000313" key="5">
    <source>
        <dbReference type="Proteomes" id="UP000240393"/>
    </source>
</evidence>
<dbReference type="RefSeq" id="YP_009322607.1">
    <property type="nucleotide sequence ID" value="NC_031922.1"/>
</dbReference>
<dbReference type="EMBL" id="KU686206">
    <property type="protein sequence ID" value="AOV60775.1"/>
    <property type="molecule type" value="Genomic_DNA"/>
</dbReference>
<protein>
    <submittedName>
        <fullName evidence="3">Uncharacterized protein</fullName>
    </submittedName>
</protein>
<dbReference type="EMBL" id="KU686205">
    <property type="protein sequence ID" value="AOV60546.1"/>
    <property type="molecule type" value="Genomic_DNA"/>
</dbReference>
<reference evidence="4 5" key="1">
    <citation type="journal article" date="2016" name="Virology">
        <title>The genomic content and context of auxiliary metabolic genes in marine cyanomyoviruses.</title>
        <authorList>
            <person name="Crummett L.T."/>
            <person name="Puxty R.J."/>
            <person name="Weihe C."/>
            <person name="Marston M.F."/>
            <person name="Martiny J.B."/>
        </authorList>
    </citation>
    <scope>NUCLEOTIDE SEQUENCE [LARGE SCALE GENOMIC DNA]</scope>
    <source>
        <strain evidence="1">0808SB05</strain>
        <strain evidence="2">0908SB82</strain>
        <strain evidence="3">1109NB16</strain>
    </source>
</reference>